<evidence type="ECO:0000256" key="1">
    <source>
        <dbReference type="ARBA" id="ARBA00007151"/>
    </source>
</evidence>
<keyword evidence="3 7" id="KW-0699">rRNA-binding</keyword>
<organism evidence="10 11">
    <name type="scientific">Rhodoplanes roseus</name>
    <dbReference type="NCBI Taxonomy" id="29409"/>
    <lineage>
        <taxon>Bacteria</taxon>
        <taxon>Pseudomonadati</taxon>
        <taxon>Pseudomonadota</taxon>
        <taxon>Alphaproteobacteria</taxon>
        <taxon>Hyphomicrobiales</taxon>
        <taxon>Nitrobacteraceae</taxon>
        <taxon>Rhodoplanes</taxon>
    </lineage>
</organism>
<sequence length="156" mass="17850">MSRRHRADKREILPDPKFGNVVVTKFMNSIMYAGKKSAAEAIVYDAFDIIEGKTKTNPLSVFQQALDNVMPAIEVRSRRVGGATYQVPVEVRTDRRQALGIRWLISAARDRNEKTMTERLSAELLDASNNRGNAVKKREDTHRMAEANRAFSHYRW</sequence>
<dbReference type="GO" id="GO:0019843">
    <property type="term" value="F:rRNA binding"/>
    <property type="evidence" value="ECO:0007669"/>
    <property type="project" value="UniProtKB-UniRule"/>
</dbReference>
<protein>
    <recommendedName>
        <fullName evidence="7">Small ribosomal subunit protein uS7</fullName>
    </recommendedName>
</protein>
<accession>A0A327L115</accession>
<evidence type="ECO:0000256" key="5">
    <source>
        <dbReference type="ARBA" id="ARBA00022980"/>
    </source>
</evidence>
<comment type="subunit">
    <text evidence="7">Part of the 30S ribosomal subunit. Contacts proteins S9 and S11.</text>
</comment>
<dbReference type="InterPro" id="IPR000235">
    <property type="entry name" value="Ribosomal_uS7"/>
</dbReference>
<evidence type="ECO:0000256" key="3">
    <source>
        <dbReference type="ARBA" id="ARBA00022730"/>
    </source>
</evidence>
<dbReference type="PANTHER" id="PTHR11205">
    <property type="entry name" value="RIBOSOMAL PROTEIN S7"/>
    <property type="match status" value="1"/>
</dbReference>
<dbReference type="GO" id="GO:0003735">
    <property type="term" value="F:structural constituent of ribosome"/>
    <property type="evidence" value="ECO:0007669"/>
    <property type="project" value="InterPro"/>
</dbReference>
<dbReference type="AlphaFoldDB" id="A0A327L115"/>
<dbReference type="CDD" id="cd14869">
    <property type="entry name" value="uS7_Bacteria"/>
    <property type="match status" value="1"/>
</dbReference>
<feature type="domain" description="Small ribosomal subunit protein uS7" evidence="9">
    <location>
        <begin position="2"/>
        <end position="149"/>
    </location>
</feature>
<comment type="similarity">
    <text evidence="1 7 8">Belongs to the universal ribosomal protein uS7 family.</text>
</comment>
<dbReference type="PROSITE" id="PS00052">
    <property type="entry name" value="RIBOSOMAL_S7"/>
    <property type="match status" value="1"/>
</dbReference>
<comment type="function">
    <text evidence="7">One of the primary rRNA binding proteins, it binds directly to 16S rRNA where it nucleates assembly of the head domain of the 30S subunit. Is located at the subunit interface close to the decoding center, probably blocks exit of the E-site tRNA.</text>
</comment>
<keyword evidence="5 7" id="KW-0689">Ribosomal protein</keyword>
<dbReference type="HAMAP" id="MF_00480_B">
    <property type="entry name" value="Ribosomal_uS7_B"/>
    <property type="match status" value="1"/>
</dbReference>
<comment type="caution">
    <text evidence="10">The sequence shown here is derived from an EMBL/GenBank/DDBJ whole genome shotgun (WGS) entry which is preliminary data.</text>
</comment>
<proteinExistence type="inferred from homology"/>
<dbReference type="EMBL" id="NPEX01000055">
    <property type="protein sequence ID" value="RAI44166.1"/>
    <property type="molecule type" value="Genomic_DNA"/>
</dbReference>
<dbReference type="InterPro" id="IPR005717">
    <property type="entry name" value="Ribosomal_uS7_bac/org-type"/>
</dbReference>
<dbReference type="FunFam" id="1.10.455.10:FF:000001">
    <property type="entry name" value="30S ribosomal protein S7"/>
    <property type="match status" value="1"/>
</dbReference>
<dbReference type="GO" id="GO:0015935">
    <property type="term" value="C:small ribosomal subunit"/>
    <property type="evidence" value="ECO:0007669"/>
    <property type="project" value="InterPro"/>
</dbReference>
<gene>
    <name evidence="7" type="primary">rpsG</name>
    <name evidence="10" type="ORF">CH341_10465</name>
</gene>
<dbReference type="Pfam" id="PF00177">
    <property type="entry name" value="Ribosomal_S7"/>
    <property type="match status" value="1"/>
</dbReference>
<dbReference type="GO" id="GO:0006412">
    <property type="term" value="P:translation"/>
    <property type="evidence" value="ECO:0007669"/>
    <property type="project" value="UniProtKB-UniRule"/>
</dbReference>
<dbReference type="InterPro" id="IPR036823">
    <property type="entry name" value="Ribosomal_uS7_dom_sf"/>
</dbReference>
<evidence type="ECO:0000256" key="7">
    <source>
        <dbReference type="HAMAP-Rule" id="MF_00480"/>
    </source>
</evidence>
<dbReference type="Gene3D" id="1.10.455.10">
    <property type="entry name" value="Ribosomal protein S7 domain"/>
    <property type="match status" value="1"/>
</dbReference>
<evidence type="ECO:0000259" key="9">
    <source>
        <dbReference type="Pfam" id="PF00177"/>
    </source>
</evidence>
<dbReference type="Proteomes" id="UP000249130">
    <property type="component" value="Unassembled WGS sequence"/>
</dbReference>
<dbReference type="OrthoDB" id="9807653at2"/>
<dbReference type="RefSeq" id="WP_111418988.1">
    <property type="nucleotide sequence ID" value="NZ_NPEX01000055.1"/>
</dbReference>
<reference evidence="10 11" key="1">
    <citation type="submission" date="2017-07" db="EMBL/GenBank/DDBJ databases">
        <title>Draft Genome Sequences of Select Purple Nonsulfur Bacteria.</title>
        <authorList>
            <person name="Lasarre B."/>
            <person name="Mckinlay J.B."/>
        </authorList>
    </citation>
    <scope>NUCLEOTIDE SEQUENCE [LARGE SCALE GENOMIC DNA]</scope>
    <source>
        <strain evidence="10 11">DSM 5909</strain>
    </source>
</reference>
<name>A0A327L115_9BRAD</name>
<dbReference type="InterPro" id="IPR020606">
    <property type="entry name" value="Ribosomal_uS7_CS"/>
</dbReference>
<evidence type="ECO:0000256" key="8">
    <source>
        <dbReference type="RuleBase" id="RU003619"/>
    </source>
</evidence>
<evidence type="ECO:0000256" key="4">
    <source>
        <dbReference type="ARBA" id="ARBA00022884"/>
    </source>
</evidence>
<evidence type="ECO:0000313" key="11">
    <source>
        <dbReference type="Proteomes" id="UP000249130"/>
    </source>
</evidence>
<evidence type="ECO:0000313" key="10">
    <source>
        <dbReference type="EMBL" id="RAI44166.1"/>
    </source>
</evidence>
<dbReference type="NCBIfam" id="TIGR01029">
    <property type="entry name" value="rpsG_bact"/>
    <property type="match status" value="1"/>
</dbReference>
<keyword evidence="2 7" id="KW-0820">tRNA-binding</keyword>
<keyword evidence="4 7" id="KW-0694">RNA-binding</keyword>
<keyword evidence="6 7" id="KW-0687">Ribonucleoprotein</keyword>
<dbReference type="InterPro" id="IPR023798">
    <property type="entry name" value="Ribosomal_uS7_dom"/>
</dbReference>
<evidence type="ECO:0000256" key="2">
    <source>
        <dbReference type="ARBA" id="ARBA00022555"/>
    </source>
</evidence>
<keyword evidence="11" id="KW-1185">Reference proteome</keyword>
<dbReference type="PIRSF" id="PIRSF002122">
    <property type="entry name" value="RPS7p_RPS7a_RPS5e_RPS7o"/>
    <property type="match status" value="1"/>
</dbReference>
<evidence type="ECO:0000256" key="6">
    <source>
        <dbReference type="ARBA" id="ARBA00023274"/>
    </source>
</evidence>
<dbReference type="SUPFAM" id="SSF47973">
    <property type="entry name" value="Ribosomal protein S7"/>
    <property type="match status" value="1"/>
</dbReference>
<dbReference type="GO" id="GO:0000049">
    <property type="term" value="F:tRNA binding"/>
    <property type="evidence" value="ECO:0007669"/>
    <property type="project" value="UniProtKB-UniRule"/>
</dbReference>